<evidence type="ECO:0000256" key="6">
    <source>
        <dbReference type="ARBA" id="ARBA00022989"/>
    </source>
</evidence>
<dbReference type="Proteomes" id="UP000231252">
    <property type="component" value="Unassembled WGS sequence"/>
</dbReference>
<dbReference type="InterPro" id="IPR003342">
    <property type="entry name" value="ArnT-like_N"/>
</dbReference>
<evidence type="ECO:0000313" key="11">
    <source>
        <dbReference type="Proteomes" id="UP000231252"/>
    </source>
</evidence>
<feature type="transmembrane region" description="Helical" evidence="8">
    <location>
        <begin position="452"/>
        <end position="474"/>
    </location>
</feature>
<evidence type="ECO:0000256" key="7">
    <source>
        <dbReference type="ARBA" id="ARBA00023136"/>
    </source>
</evidence>
<dbReference type="PANTHER" id="PTHR33908:SF11">
    <property type="entry name" value="MEMBRANE PROTEIN"/>
    <property type="match status" value="1"/>
</dbReference>
<evidence type="ECO:0000256" key="5">
    <source>
        <dbReference type="ARBA" id="ARBA00022692"/>
    </source>
</evidence>
<feature type="transmembrane region" description="Helical" evidence="8">
    <location>
        <begin position="222"/>
        <end position="246"/>
    </location>
</feature>
<feature type="transmembrane region" description="Helical" evidence="8">
    <location>
        <begin position="280"/>
        <end position="300"/>
    </location>
</feature>
<feature type="domain" description="ArnT-like N-terminal" evidence="9">
    <location>
        <begin position="165"/>
        <end position="256"/>
    </location>
</feature>
<protein>
    <recommendedName>
        <fullName evidence="9">ArnT-like N-terminal domain-containing protein</fullName>
    </recommendedName>
</protein>
<keyword evidence="4" id="KW-0808">Transferase</keyword>
<dbReference type="GO" id="GO:0005886">
    <property type="term" value="C:plasma membrane"/>
    <property type="evidence" value="ECO:0007669"/>
    <property type="project" value="UniProtKB-SubCell"/>
</dbReference>
<dbReference type="Pfam" id="PF02366">
    <property type="entry name" value="PMT"/>
    <property type="match status" value="1"/>
</dbReference>
<feature type="transmembrane region" description="Helical" evidence="8">
    <location>
        <begin position="396"/>
        <end position="414"/>
    </location>
</feature>
<dbReference type="GO" id="GO:0000030">
    <property type="term" value="F:mannosyltransferase activity"/>
    <property type="evidence" value="ECO:0007669"/>
    <property type="project" value="InterPro"/>
</dbReference>
<evidence type="ECO:0000256" key="1">
    <source>
        <dbReference type="ARBA" id="ARBA00004651"/>
    </source>
</evidence>
<keyword evidence="5 8" id="KW-0812">Transmembrane</keyword>
<comment type="subcellular location">
    <subcellularLocation>
        <location evidence="1">Cell membrane</location>
        <topology evidence="1">Multi-pass membrane protein</topology>
    </subcellularLocation>
</comment>
<reference evidence="11" key="1">
    <citation type="submission" date="2017-09" db="EMBL/GenBank/DDBJ databases">
        <title>Depth-based differentiation of microbial function through sediment-hosted aquifers and enrichment of novel symbionts in the deep terrestrial subsurface.</title>
        <authorList>
            <person name="Probst A.J."/>
            <person name="Ladd B."/>
            <person name="Jarett J.K."/>
            <person name="Geller-Mcgrath D.E."/>
            <person name="Sieber C.M.K."/>
            <person name="Emerson J.B."/>
            <person name="Anantharaman K."/>
            <person name="Thomas B.C."/>
            <person name="Malmstrom R."/>
            <person name="Stieglmeier M."/>
            <person name="Klingl A."/>
            <person name="Woyke T."/>
            <person name="Ryan C.M."/>
            <person name="Banfield J.F."/>
        </authorList>
    </citation>
    <scope>NUCLEOTIDE SEQUENCE [LARGE SCALE GENOMIC DNA]</scope>
</reference>
<evidence type="ECO:0000256" key="2">
    <source>
        <dbReference type="ARBA" id="ARBA00022475"/>
    </source>
</evidence>
<organism evidence="10 11">
    <name type="scientific">candidate division WWE3 bacterium CG08_land_8_20_14_0_20_41_10</name>
    <dbReference type="NCBI Taxonomy" id="1975085"/>
    <lineage>
        <taxon>Bacteria</taxon>
        <taxon>Katanobacteria</taxon>
    </lineage>
</organism>
<evidence type="ECO:0000256" key="3">
    <source>
        <dbReference type="ARBA" id="ARBA00022676"/>
    </source>
</evidence>
<dbReference type="InterPro" id="IPR050297">
    <property type="entry name" value="LipidA_mod_glycosyltrf_83"/>
</dbReference>
<gene>
    <name evidence="10" type="ORF">COT50_02425</name>
</gene>
<keyword evidence="3" id="KW-0328">Glycosyltransferase</keyword>
<accession>A0A2H0XE01</accession>
<feature type="transmembrane region" description="Helical" evidence="8">
    <location>
        <begin position="252"/>
        <end position="268"/>
    </location>
</feature>
<dbReference type="GO" id="GO:0016763">
    <property type="term" value="F:pentosyltransferase activity"/>
    <property type="evidence" value="ECO:0007669"/>
    <property type="project" value="TreeGrafter"/>
</dbReference>
<dbReference type="EMBL" id="PEYU01000055">
    <property type="protein sequence ID" value="PIS22358.1"/>
    <property type="molecule type" value="Genomic_DNA"/>
</dbReference>
<keyword evidence="2" id="KW-1003">Cell membrane</keyword>
<comment type="caution">
    <text evidence="10">The sequence shown here is derived from an EMBL/GenBank/DDBJ whole genome shotgun (WGS) entry which is preliminary data.</text>
</comment>
<feature type="transmembrane region" description="Helical" evidence="8">
    <location>
        <begin position="347"/>
        <end position="366"/>
    </location>
</feature>
<dbReference type="PANTHER" id="PTHR33908">
    <property type="entry name" value="MANNOSYLTRANSFERASE YKCB-RELATED"/>
    <property type="match status" value="1"/>
</dbReference>
<evidence type="ECO:0000313" key="10">
    <source>
        <dbReference type="EMBL" id="PIS22358.1"/>
    </source>
</evidence>
<name>A0A2H0XE01_UNCKA</name>
<dbReference type="GO" id="GO:0009103">
    <property type="term" value="P:lipopolysaccharide biosynthetic process"/>
    <property type="evidence" value="ECO:0007669"/>
    <property type="project" value="UniProtKB-ARBA"/>
</dbReference>
<feature type="transmembrane region" description="Helical" evidence="8">
    <location>
        <begin position="191"/>
        <end position="210"/>
    </location>
</feature>
<evidence type="ECO:0000256" key="8">
    <source>
        <dbReference type="SAM" id="Phobius"/>
    </source>
</evidence>
<feature type="transmembrane region" description="Helical" evidence="8">
    <location>
        <begin position="67"/>
        <end position="85"/>
    </location>
</feature>
<keyword evidence="6 8" id="KW-1133">Transmembrane helix</keyword>
<sequence>MRKCQKMLRVANLPLSKMMPCTLTDWSFGGSTFMNLRKLFDAQKEIAERQSSPTKTRFAEFFYGHRHGAYILLIVIIALVIRLVAIDHGFPYIYHADEPAVIRSALGIRFDPNPHHFDWSHLYFYLNYFVYMVFAKLRDLATLAGLKAWVGSIAPIIYNDNLIFYLLSRVFSATLGAFTIIPLYLWVKKLVSRNAGLLASAFLALAPFHVRHSHYALIDVPMLFFLSWSLFFSTFSPILAGLFLGFSASTKYNGILGGLFMALFYLLRGSKPLIQRALDVVKLGIFTVIGFFIGTPYALLDYKTFIRTDGPQGALWQFTNVGKVPFLEQIEKFVSALSTKLPNDLGYGAWLILLAGLAVAGASIVARSKATKQSIILTCLQRIGYKPIDDSTPLRFVIPLAVGVFLALTFYISGLEKNRSHYYMVVYPYFFLLAGWAFSLVIYKFKKPFHKIIPILIVLLPSLIMSVSNIVSLVNKTSSTIYGGDVQENVRITP</sequence>
<feature type="transmembrane region" description="Helical" evidence="8">
    <location>
        <begin position="426"/>
        <end position="445"/>
    </location>
</feature>
<keyword evidence="7 8" id="KW-0472">Membrane</keyword>
<dbReference type="AlphaFoldDB" id="A0A2H0XE01"/>
<evidence type="ECO:0000259" key="9">
    <source>
        <dbReference type="Pfam" id="PF02366"/>
    </source>
</evidence>
<dbReference type="GO" id="GO:0006493">
    <property type="term" value="P:protein O-linked glycosylation"/>
    <property type="evidence" value="ECO:0007669"/>
    <property type="project" value="InterPro"/>
</dbReference>
<feature type="transmembrane region" description="Helical" evidence="8">
    <location>
        <begin position="162"/>
        <end position="185"/>
    </location>
</feature>
<evidence type="ECO:0000256" key="4">
    <source>
        <dbReference type="ARBA" id="ARBA00022679"/>
    </source>
</evidence>
<proteinExistence type="predicted"/>